<evidence type="ECO:0000313" key="1">
    <source>
        <dbReference type="Ensembl" id="ENSXMAP00000034958.1"/>
    </source>
</evidence>
<proteinExistence type="predicted"/>
<protein>
    <submittedName>
        <fullName evidence="1">Uncharacterized protein</fullName>
    </submittedName>
</protein>
<dbReference type="GeneTree" id="ENSGT01150000290458"/>
<reference evidence="2" key="1">
    <citation type="submission" date="2012-01" db="EMBL/GenBank/DDBJ databases">
        <authorList>
            <person name="Walter R."/>
            <person name="Schartl M."/>
            <person name="Warren W."/>
        </authorList>
    </citation>
    <scope>NUCLEOTIDE SEQUENCE [LARGE SCALE GENOMIC DNA]</scope>
    <source>
        <strain evidence="2">JP 163 A</strain>
    </source>
</reference>
<reference evidence="2" key="2">
    <citation type="journal article" date="2013" name="Nat. Genet.">
        <title>The genome of the platyfish, Xiphophorus maculatus, provides insights into evolutionary adaptation and several complex traits.</title>
        <authorList>
            <person name="Schartl M."/>
            <person name="Walter R.B."/>
            <person name="Shen Y."/>
            <person name="Garcia T."/>
            <person name="Catchen J."/>
            <person name="Amores A."/>
            <person name="Braasch I."/>
            <person name="Chalopin D."/>
            <person name="Volff J.N."/>
            <person name="Lesch K.P."/>
            <person name="Bisazza A."/>
            <person name="Minx P."/>
            <person name="Hillier L."/>
            <person name="Wilson R.K."/>
            <person name="Fuerstenberg S."/>
            <person name="Boore J."/>
            <person name="Searle S."/>
            <person name="Postlethwait J.H."/>
            <person name="Warren W.C."/>
        </authorList>
    </citation>
    <scope>NUCLEOTIDE SEQUENCE [LARGE SCALE GENOMIC DNA]</scope>
    <source>
        <strain evidence="2">JP 163 A</strain>
    </source>
</reference>
<sequence>MLLPHSLISFTVLPIKNIYEGNFKEHRVSSHVESTPEPLVVQGRPLLVHRRPLVVHGRPLVVHGRPLVVHGRPLVVHGRLLVVHGLVHGRPLVAHGLLHVNNRLFALCAVTPSPTGNLPVHRLLLTIPCNYFSVKLRLLNFKV</sequence>
<accession>A0A3B5QUP7</accession>
<evidence type="ECO:0000313" key="2">
    <source>
        <dbReference type="Proteomes" id="UP000002852"/>
    </source>
</evidence>
<name>A0A3B5QUP7_XIPMA</name>
<dbReference type="AlphaFoldDB" id="A0A3B5QUP7"/>
<reference evidence="1" key="3">
    <citation type="submission" date="2025-08" db="UniProtKB">
        <authorList>
            <consortium name="Ensembl"/>
        </authorList>
    </citation>
    <scope>IDENTIFICATION</scope>
    <source>
        <strain evidence="1">JP 163 A</strain>
    </source>
</reference>
<dbReference type="Proteomes" id="UP000002852">
    <property type="component" value="Unassembled WGS sequence"/>
</dbReference>
<dbReference type="Ensembl" id="ENSXMAT00000036885.1">
    <property type="protein sequence ID" value="ENSXMAP00000034958.1"/>
    <property type="gene ID" value="ENSXMAG00000027515.1"/>
</dbReference>
<reference evidence="1" key="4">
    <citation type="submission" date="2025-09" db="UniProtKB">
        <authorList>
            <consortium name="Ensembl"/>
        </authorList>
    </citation>
    <scope>IDENTIFICATION</scope>
    <source>
        <strain evidence="1">JP 163 A</strain>
    </source>
</reference>
<dbReference type="InParanoid" id="A0A3B5QUP7"/>
<organism evidence="1 2">
    <name type="scientific">Xiphophorus maculatus</name>
    <name type="common">Southern platyfish</name>
    <name type="synonym">Platypoecilus maculatus</name>
    <dbReference type="NCBI Taxonomy" id="8083"/>
    <lineage>
        <taxon>Eukaryota</taxon>
        <taxon>Metazoa</taxon>
        <taxon>Chordata</taxon>
        <taxon>Craniata</taxon>
        <taxon>Vertebrata</taxon>
        <taxon>Euteleostomi</taxon>
        <taxon>Actinopterygii</taxon>
        <taxon>Neopterygii</taxon>
        <taxon>Teleostei</taxon>
        <taxon>Neoteleostei</taxon>
        <taxon>Acanthomorphata</taxon>
        <taxon>Ovalentaria</taxon>
        <taxon>Atherinomorphae</taxon>
        <taxon>Cyprinodontiformes</taxon>
        <taxon>Poeciliidae</taxon>
        <taxon>Poeciliinae</taxon>
        <taxon>Xiphophorus</taxon>
    </lineage>
</organism>
<keyword evidence="2" id="KW-1185">Reference proteome</keyword>